<feature type="transmembrane region" description="Helical" evidence="1">
    <location>
        <begin position="34"/>
        <end position="51"/>
    </location>
</feature>
<sequence length="329" mass="36792">MTRSPTAKLDIIEALRFFAAMSVVFVHIPTVRAGHFGVDAFFIISGFVMMLSTRVSGEQFFLKRLIRIVPTYWLFTLGVFAIALVLPGLLNNTTANVEHLLKSLAFIPFDKNGAGHLPVLFLGWTLNYEMYFYLVFAIALTISHRYRAPLAALGIFAVWLIGAGSDSFPLQVYHNFIVYEFVLGMLVYLLLAERSLDQAAMLVAILLLAAALSDDSFAHRFYIFGLPAAVLIALALIMFADKTLPPLLLTLGGASYALYLTHPYVIQVFDKVTHWFSGTPTQQMLALVLSLVLVNLLAVAVYLLLERPLRDHLRRKLLRPRRQTRDATG</sequence>
<evidence type="ECO:0000313" key="3">
    <source>
        <dbReference type="EMBL" id="AUH64711.1"/>
    </source>
</evidence>
<feature type="transmembrane region" description="Helical" evidence="1">
    <location>
        <begin position="12"/>
        <end position="28"/>
    </location>
</feature>
<dbReference type="InterPro" id="IPR050879">
    <property type="entry name" value="Acyltransferase_3"/>
</dbReference>
<keyword evidence="4" id="KW-1185">Reference proteome</keyword>
<reference evidence="3 4" key="1">
    <citation type="journal article" date="2013" name="Antonie Van Leeuwenhoek">
        <title>Paracoccus zhejiangensis sp. nov., isolated from activated sludge in wastewater-treatment system.</title>
        <authorList>
            <person name="Wu Z.G."/>
            <person name="Zhang D.F."/>
            <person name="Liu Y.L."/>
            <person name="Wang F."/>
            <person name="Jiang X."/>
            <person name="Li C."/>
            <person name="Li S.P."/>
            <person name="Hong Q."/>
            <person name="Li W.J."/>
        </authorList>
    </citation>
    <scope>NUCLEOTIDE SEQUENCE [LARGE SCALE GENOMIC DNA]</scope>
    <source>
        <strain evidence="3 4">J6</strain>
    </source>
</reference>
<dbReference type="InterPro" id="IPR002656">
    <property type="entry name" value="Acyl_transf_3_dom"/>
</dbReference>
<name>A0A2H5EZJ3_9RHOB</name>
<evidence type="ECO:0000313" key="4">
    <source>
        <dbReference type="Proteomes" id="UP000234530"/>
    </source>
</evidence>
<dbReference type="OrthoDB" id="9796461at2"/>
<dbReference type="GO" id="GO:0016747">
    <property type="term" value="F:acyltransferase activity, transferring groups other than amino-acyl groups"/>
    <property type="evidence" value="ECO:0007669"/>
    <property type="project" value="InterPro"/>
</dbReference>
<evidence type="ECO:0000256" key="1">
    <source>
        <dbReference type="SAM" id="Phobius"/>
    </source>
</evidence>
<dbReference type="GO" id="GO:0000271">
    <property type="term" value="P:polysaccharide biosynthetic process"/>
    <property type="evidence" value="ECO:0007669"/>
    <property type="project" value="TreeGrafter"/>
</dbReference>
<accession>A0A2H5EZJ3</accession>
<keyword evidence="1" id="KW-0812">Transmembrane</keyword>
<feature type="transmembrane region" description="Helical" evidence="1">
    <location>
        <begin position="119"/>
        <end position="141"/>
    </location>
</feature>
<feature type="transmembrane region" description="Helical" evidence="1">
    <location>
        <begin position="148"/>
        <end position="165"/>
    </location>
</feature>
<organism evidence="3 4">
    <name type="scientific">Paracoccus zhejiangensis</name>
    <dbReference type="NCBI Taxonomy" id="1077935"/>
    <lineage>
        <taxon>Bacteria</taxon>
        <taxon>Pseudomonadati</taxon>
        <taxon>Pseudomonadota</taxon>
        <taxon>Alphaproteobacteria</taxon>
        <taxon>Rhodobacterales</taxon>
        <taxon>Paracoccaceae</taxon>
        <taxon>Paracoccus</taxon>
    </lineage>
</organism>
<keyword evidence="1" id="KW-1133">Transmembrane helix</keyword>
<gene>
    <name evidence="3" type="ORF">CX676_11490</name>
</gene>
<dbReference type="PANTHER" id="PTHR23028">
    <property type="entry name" value="ACETYLTRANSFERASE"/>
    <property type="match status" value="1"/>
</dbReference>
<evidence type="ECO:0000259" key="2">
    <source>
        <dbReference type="Pfam" id="PF01757"/>
    </source>
</evidence>
<feature type="transmembrane region" description="Helical" evidence="1">
    <location>
        <begin position="285"/>
        <end position="305"/>
    </location>
</feature>
<feature type="domain" description="Acyltransferase 3" evidence="2">
    <location>
        <begin position="12"/>
        <end position="294"/>
    </location>
</feature>
<feature type="transmembrane region" description="Helical" evidence="1">
    <location>
        <begin position="247"/>
        <end position="265"/>
    </location>
</feature>
<keyword evidence="1" id="KW-0472">Membrane</keyword>
<dbReference type="AlphaFoldDB" id="A0A2H5EZJ3"/>
<feature type="transmembrane region" description="Helical" evidence="1">
    <location>
        <begin position="171"/>
        <end position="191"/>
    </location>
</feature>
<dbReference type="Pfam" id="PF01757">
    <property type="entry name" value="Acyl_transf_3"/>
    <property type="match status" value="1"/>
</dbReference>
<dbReference type="RefSeq" id="WP_101752740.1">
    <property type="nucleotide sequence ID" value="NZ_CP025430.1"/>
</dbReference>
<dbReference type="PANTHER" id="PTHR23028:SF53">
    <property type="entry name" value="ACYL_TRANSF_3 DOMAIN-CONTAINING PROTEIN"/>
    <property type="match status" value="1"/>
</dbReference>
<dbReference type="KEGG" id="pzh:CX676_11490"/>
<dbReference type="EMBL" id="CP025430">
    <property type="protein sequence ID" value="AUH64711.1"/>
    <property type="molecule type" value="Genomic_DNA"/>
</dbReference>
<proteinExistence type="predicted"/>
<dbReference type="Proteomes" id="UP000234530">
    <property type="component" value="Chromosome"/>
</dbReference>
<dbReference type="GO" id="GO:0016020">
    <property type="term" value="C:membrane"/>
    <property type="evidence" value="ECO:0007669"/>
    <property type="project" value="TreeGrafter"/>
</dbReference>
<feature type="transmembrane region" description="Helical" evidence="1">
    <location>
        <begin position="219"/>
        <end position="240"/>
    </location>
</feature>
<protein>
    <recommendedName>
        <fullName evidence="2">Acyltransferase 3 domain-containing protein</fullName>
    </recommendedName>
</protein>
<feature type="transmembrane region" description="Helical" evidence="1">
    <location>
        <begin position="72"/>
        <end position="90"/>
    </location>
</feature>
<feature type="transmembrane region" description="Helical" evidence="1">
    <location>
        <begin position="196"/>
        <end position="213"/>
    </location>
</feature>